<dbReference type="NCBIfam" id="TIGR02258">
    <property type="entry name" value="2_5_ligase"/>
    <property type="match status" value="1"/>
</dbReference>
<sequence length="187" mass="21778">MNTNYFFALTLPDETKEYIYDMTEEIRSEFPFKKWLHKDDYHITLAFLGNAPEEMRKKSMELVKGSLSNEGPFSLSLHRISTFGERHNPRILWAGVTGEERLFDIQKKVYQECLQAGFSLDKKPFKPHITIARKYIGERTFDIEELQVKAGRDSIGQHSFTVSEVSLYQSHFGASPSYEPIFTIRLQ</sequence>
<feature type="short sequence motif" description="HXTX 1" evidence="2">
    <location>
        <begin position="42"/>
        <end position="45"/>
    </location>
</feature>
<feature type="short sequence motif" description="HXTX 2" evidence="2">
    <location>
        <begin position="128"/>
        <end position="131"/>
    </location>
</feature>
<dbReference type="AlphaFoldDB" id="A0A372LKP9"/>
<feature type="active site" description="Proton acceptor" evidence="2">
    <location>
        <position position="128"/>
    </location>
</feature>
<dbReference type="PANTHER" id="PTHR35561">
    <property type="entry name" value="RNA 2',3'-CYCLIC PHOSPHODIESTERASE"/>
    <property type="match status" value="1"/>
</dbReference>
<comment type="similarity">
    <text evidence="2">Belongs to the 2H phosphoesterase superfamily. ThpR family.</text>
</comment>
<proteinExistence type="inferred from homology"/>
<dbReference type="EC" id="3.1.4.58" evidence="2"/>
<comment type="function">
    <text evidence="2">Hydrolyzes RNA 2',3'-cyclic phosphodiester to an RNA 2'-phosphomonoester.</text>
</comment>
<evidence type="ECO:0000313" key="3">
    <source>
        <dbReference type="EMBL" id="RFU66268.1"/>
    </source>
</evidence>
<dbReference type="Proteomes" id="UP000262939">
    <property type="component" value="Unassembled WGS sequence"/>
</dbReference>
<evidence type="ECO:0000256" key="2">
    <source>
        <dbReference type="HAMAP-Rule" id="MF_01940"/>
    </source>
</evidence>
<dbReference type="EMBL" id="QVTD01000002">
    <property type="protein sequence ID" value="RFU66268.1"/>
    <property type="molecule type" value="Genomic_DNA"/>
</dbReference>
<evidence type="ECO:0000313" key="4">
    <source>
        <dbReference type="Proteomes" id="UP000262939"/>
    </source>
</evidence>
<dbReference type="PANTHER" id="PTHR35561:SF1">
    <property type="entry name" value="RNA 2',3'-CYCLIC PHOSPHODIESTERASE"/>
    <property type="match status" value="1"/>
</dbReference>
<feature type="active site" description="Proton donor" evidence="2">
    <location>
        <position position="42"/>
    </location>
</feature>
<dbReference type="GO" id="GO:0004113">
    <property type="term" value="F:2',3'-cyclic-nucleotide 3'-phosphodiesterase activity"/>
    <property type="evidence" value="ECO:0007669"/>
    <property type="project" value="InterPro"/>
</dbReference>
<dbReference type="Gene3D" id="3.90.1140.10">
    <property type="entry name" value="Cyclic phosphodiesterase"/>
    <property type="match status" value="1"/>
</dbReference>
<name>A0A372LKP9_9BACI</name>
<evidence type="ECO:0000256" key="1">
    <source>
        <dbReference type="ARBA" id="ARBA00022801"/>
    </source>
</evidence>
<dbReference type="RefSeq" id="WP_117320791.1">
    <property type="nucleotide sequence ID" value="NZ_QVTD01000002.1"/>
</dbReference>
<dbReference type="Pfam" id="PF13563">
    <property type="entry name" value="2_5_RNA_ligase2"/>
    <property type="match status" value="1"/>
</dbReference>
<gene>
    <name evidence="3" type="primary">thpR</name>
    <name evidence="3" type="ORF">D0466_01440</name>
</gene>
<keyword evidence="1 2" id="KW-0378">Hydrolase</keyword>
<dbReference type="OrthoDB" id="9789350at2"/>
<protein>
    <recommendedName>
        <fullName evidence="2">RNA 2',3'-cyclic phosphodiesterase</fullName>
        <shortName evidence="2">RNA 2',3'-CPDase</shortName>
        <ecNumber evidence="2">3.1.4.58</ecNumber>
    </recommendedName>
</protein>
<dbReference type="InterPro" id="IPR004175">
    <property type="entry name" value="RNA_CPDase"/>
</dbReference>
<keyword evidence="4" id="KW-1185">Reference proteome</keyword>
<reference evidence="3 4" key="1">
    <citation type="submission" date="2018-08" db="EMBL/GenBank/DDBJ databases">
        <title>Bacillus chawlae sp. nov., Bacillus glennii sp. nov., and Bacillus saganii sp. nov. Isolated from the Vehicle Assembly Building at Kennedy Space Center where the Viking Spacecraft were Assembled.</title>
        <authorList>
            <person name="Seuylemezian A."/>
            <person name="Vaishampayan P."/>
        </authorList>
    </citation>
    <scope>NUCLEOTIDE SEQUENCE [LARGE SCALE GENOMIC DNA]</scope>
    <source>
        <strain evidence="3 4">V44-8</strain>
    </source>
</reference>
<comment type="catalytic activity">
    <reaction evidence="2">
        <text>a 3'-end 2',3'-cyclophospho-ribonucleotide-RNA + H2O = a 3'-end 2'-phospho-ribonucleotide-RNA + H(+)</text>
        <dbReference type="Rhea" id="RHEA:11828"/>
        <dbReference type="Rhea" id="RHEA-COMP:10464"/>
        <dbReference type="Rhea" id="RHEA-COMP:17353"/>
        <dbReference type="ChEBI" id="CHEBI:15377"/>
        <dbReference type="ChEBI" id="CHEBI:15378"/>
        <dbReference type="ChEBI" id="CHEBI:83064"/>
        <dbReference type="ChEBI" id="CHEBI:173113"/>
        <dbReference type="EC" id="3.1.4.58"/>
    </reaction>
</comment>
<comment type="caution">
    <text evidence="3">The sequence shown here is derived from an EMBL/GenBank/DDBJ whole genome shotgun (WGS) entry which is preliminary data.</text>
</comment>
<dbReference type="HAMAP" id="MF_01940">
    <property type="entry name" value="RNA_CPDase"/>
    <property type="match status" value="1"/>
</dbReference>
<dbReference type="InterPro" id="IPR009097">
    <property type="entry name" value="Cyclic_Pdiesterase"/>
</dbReference>
<dbReference type="SUPFAM" id="SSF55144">
    <property type="entry name" value="LigT-like"/>
    <property type="match status" value="1"/>
</dbReference>
<accession>A0A372LKP9</accession>
<dbReference type="GO" id="GO:0008664">
    <property type="term" value="F:RNA 2',3'-cyclic 3'-phosphodiesterase activity"/>
    <property type="evidence" value="ECO:0007669"/>
    <property type="project" value="UniProtKB-EC"/>
</dbReference>
<organism evidence="3 4">
    <name type="scientific">Peribacillus glennii</name>
    <dbReference type="NCBI Taxonomy" id="2303991"/>
    <lineage>
        <taxon>Bacteria</taxon>
        <taxon>Bacillati</taxon>
        <taxon>Bacillota</taxon>
        <taxon>Bacilli</taxon>
        <taxon>Bacillales</taxon>
        <taxon>Bacillaceae</taxon>
        <taxon>Peribacillus</taxon>
    </lineage>
</organism>